<evidence type="ECO:0000256" key="16">
    <source>
        <dbReference type="ARBA" id="ARBA00035116"/>
    </source>
</evidence>
<dbReference type="SMART" id="SM00535">
    <property type="entry name" value="RIBOc"/>
    <property type="match status" value="2"/>
</dbReference>
<evidence type="ECO:0000259" key="19">
    <source>
        <dbReference type="PROSITE" id="PS50821"/>
    </source>
</evidence>
<dbReference type="PROSITE" id="PS00517">
    <property type="entry name" value="RNASE_3_1"/>
    <property type="match status" value="1"/>
</dbReference>
<dbReference type="CDD" id="cd18034">
    <property type="entry name" value="DEXHc_dicer"/>
    <property type="match status" value="1"/>
</dbReference>
<feature type="domain" description="RNase III" evidence="18">
    <location>
        <begin position="1261"/>
        <end position="1414"/>
    </location>
</feature>
<feature type="domain" description="Dicer dsRNA-binding fold" evidence="22">
    <location>
        <begin position="647"/>
        <end position="738"/>
    </location>
</feature>
<evidence type="ECO:0000256" key="9">
    <source>
        <dbReference type="ARBA" id="ARBA00022806"/>
    </source>
</evidence>
<evidence type="ECO:0000259" key="22">
    <source>
        <dbReference type="PROSITE" id="PS51327"/>
    </source>
</evidence>
<dbReference type="PROSITE" id="PS51327">
    <property type="entry name" value="DICER_DSRBF"/>
    <property type="match status" value="1"/>
</dbReference>
<sequence>MAAFQIITSVMGNYVPDLVSADAVQSSEGKFSACDMLFKSGDVQKIDDTDDESVGEADQTSNAIDSTRQFRLLQQELFKDKVLERAADIDYEQSERRKQKLTIGDGGSSVGDSTVQPCKFALNDPREYQLELYERAKKENTIAVLETGSGKTFIAILLIRHMLDQELEDRAKGYAHRTTIFMAPTNTLVYQQTAVLMTNIDQNIASRCGDMNAKNLLERAAWEKCLAENMIIVCTPTILHQCLGHALIKMEQINLLVFDEVHHAKKDHPYAKIVEEFYKSPHNRSLERRPRVFGMTASPIDAKSNPTLAALELERLLDSKIATFRLSPQFRNKAEEIVLWFQTLQDPFKSPLHLQIEQHLCHIPAYKRLLRISQNFSSELGHWAADKFWEITLRESEKNVAEAHLYMTWEKYTDHGIEITDTQLKALRRAFDVVRGHHFGLPEVRSPDLSSKVLELHRFLIDHYEGYSKVRCLVFVEQRATARMLLEIFSKIGATYLRPGLLTGQVSKGGDEHISLQKQVQIMAKFRNGEVNCLFATSVAEEGLDIPDCNLVIRFDLYKSVIQYVQSKGRARHKNSKFVDMIEHGNQLHQSMRTLVRHQELKLRQWIEALDPERRLTGNDDGLKGIERLGRYFIHPKSQAKLTYWSALEVLSLFASTLQTEDIDAITEPSYVVSAESGGYFCEVVMPKHSPIHSAFGLRYPRKALAKRSAAFEMCIKLLKGNFLDSNLLPKSRKIRPGDANSRLAVNKNNPGKYKMQLKPSLWAAGRGSIPEVVHLLIIDMLEGLERPHRPLGLLTRNPLDDFPSFPLFLNTYQISHVKTISKPGFRVNDEEITTFTKYSLLLWNHVNAKVFENSPSKMSYWIVPILKKWTTVSNSRDCIDWEEMESAILGRFQQWTPGMPVELIENKFIVDRWAGNRRYFSHRVEPRLKPLDEIPDQTAEFKGHGSCIRQNILQYSVSLYGKKFDEAWPKWDKTQPVMECTKLTYRQNFLAPPTKREEDDATKRNKKTYLCPEPLIISALSSDVVTTFLVFPAIIHRIEDYLIALEAANLIGIDVGPALALEAMTKDSENSEDLDTEDKSNFRPGMGNNYERLEFMGDCFLKTATSISLYASRPHHDEFDLHVSRMHMICNQNLMNSALEFQLTAYVRSMAFSRRLWYPEAIELVAGKGAGCTKNTDNFKHSLSNKTIADICEALIGAAFVQHNNPNQWLPHTWNDAVRAVSKLVRNPNHTAQTWAEYKELYEPPGWQIAEATAPQRDLQERIARQMGYNFRWPRLLRSAFSHPSMPHIWERVPCYQRLEFLGDALLDLVCIMYLFYNYPNKNPQWLTEHKMAMVSNKFLGALCVKLGFHRYVRHSSPSLGMHIKAYVEEVELAENSPSEKGGLDYWLHVKDPPKCLPDVVEAYIGALFIDSGFNFSEVQSFFDIHIKPFFVNVAIYDSFAHDHPVTLLHHNLSQVYGCQAYQILCKHVESSIANGKSKVMAGLIVHREIVATAVGESGRYAKERASSQANHELQGLTVKEFKRKFGCNCKSPSIGEMAKEKPWSMSLTERKKMYNHHSLAVL</sequence>
<dbReference type="FunFam" id="1.10.1520.10:FF:000015">
    <property type="entry name" value="Dicer-like protein 1"/>
    <property type="match status" value="1"/>
</dbReference>
<dbReference type="PROSITE" id="PS51194">
    <property type="entry name" value="HELICASE_CTER"/>
    <property type="match status" value="1"/>
</dbReference>
<dbReference type="Pfam" id="PF03368">
    <property type="entry name" value="Dicer_dimer"/>
    <property type="match status" value="1"/>
</dbReference>
<dbReference type="Gene3D" id="3.30.160.380">
    <property type="entry name" value="Dicer dimerisation domain"/>
    <property type="match status" value="1"/>
</dbReference>
<dbReference type="GO" id="GO:0005634">
    <property type="term" value="C:nucleus"/>
    <property type="evidence" value="ECO:0007669"/>
    <property type="project" value="TreeGrafter"/>
</dbReference>
<dbReference type="SUPFAM" id="SSF69065">
    <property type="entry name" value="RNase III domain-like"/>
    <property type="match status" value="2"/>
</dbReference>
<dbReference type="GO" id="GO:0050688">
    <property type="term" value="P:regulation of defense response to virus"/>
    <property type="evidence" value="ECO:0007669"/>
    <property type="project" value="UniProtKB-KW"/>
</dbReference>
<evidence type="ECO:0000256" key="15">
    <source>
        <dbReference type="ARBA" id="ARBA00023211"/>
    </source>
</evidence>
<dbReference type="GO" id="GO:0004386">
    <property type="term" value="F:helicase activity"/>
    <property type="evidence" value="ECO:0007669"/>
    <property type="project" value="UniProtKB-KW"/>
</dbReference>
<reference evidence="23 24" key="1">
    <citation type="submission" date="2015-01" db="EMBL/GenBank/DDBJ databases">
        <title>The Genome Sequence of Ochroconis gallopava CBS43764.</title>
        <authorList>
            <consortium name="The Broad Institute Genomics Platform"/>
            <person name="Cuomo C."/>
            <person name="de Hoog S."/>
            <person name="Gorbushina A."/>
            <person name="Stielow B."/>
            <person name="Teixiera M."/>
            <person name="Abouelleil A."/>
            <person name="Chapman S.B."/>
            <person name="Priest M."/>
            <person name="Young S.K."/>
            <person name="Wortman J."/>
            <person name="Nusbaum C."/>
            <person name="Birren B."/>
        </authorList>
    </citation>
    <scope>NUCLEOTIDE SEQUENCE [LARGE SCALE GENOMIC DNA]</scope>
    <source>
        <strain evidence="23 24">CBS 43764</strain>
    </source>
</reference>
<dbReference type="InterPro" id="IPR001650">
    <property type="entry name" value="Helicase_C-like"/>
</dbReference>
<keyword evidence="10" id="KW-0862">Zinc</keyword>
<evidence type="ECO:0000259" key="21">
    <source>
        <dbReference type="PROSITE" id="PS51194"/>
    </source>
</evidence>
<dbReference type="GO" id="GO:0005524">
    <property type="term" value="F:ATP binding"/>
    <property type="evidence" value="ECO:0007669"/>
    <property type="project" value="UniProtKB-KW"/>
</dbReference>
<dbReference type="PROSITE" id="PS51192">
    <property type="entry name" value="HELICASE_ATP_BIND_1"/>
    <property type="match status" value="1"/>
</dbReference>
<keyword evidence="12" id="KW-0460">Magnesium</keyword>
<comment type="cofactor">
    <cofactor evidence="2">
        <name>Mg(2+)</name>
        <dbReference type="ChEBI" id="CHEBI:18420"/>
    </cofactor>
</comment>
<keyword evidence="7" id="KW-0547">Nucleotide-binding</keyword>
<dbReference type="InterPro" id="IPR000999">
    <property type="entry name" value="RNase_III_dom"/>
</dbReference>
<dbReference type="Pfam" id="PF00271">
    <property type="entry name" value="Helicase_C"/>
    <property type="match status" value="1"/>
</dbReference>
<dbReference type="GO" id="GO:0046872">
    <property type="term" value="F:metal ion binding"/>
    <property type="evidence" value="ECO:0007669"/>
    <property type="project" value="UniProtKB-KW"/>
</dbReference>
<dbReference type="PANTHER" id="PTHR14950:SF62">
    <property type="entry name" value="DICER-LIKE PROTEIN 1"/>
    <property type="match status" value="1"/>
</dbReference>
<dbReference type="Proteomes" id="UP000053259">
    <property type="component" value="Unassembled WGS sequence"/>
</dbReference>
<evidence type="ECO:0000256" key="17">
    <source>
        <dbReference type="PROSITE-ProRule" id="PRU00657"/>
    </source>
</evidence>
<dbReference type="SUPFAM" id="SSF52540">
    <property type="entry name" value="P-loop containing nucleoside triphosphate hydrolases"/>
    <property type="match status" value="1"/>
</dbReference>
<evidence type="ECO:0000256" key="14">
    <source>
        <dbReference type="ARBA" id="ARBA00023118"/>
    </source>
</evidence>
<dbReference type="OrthoDB" id="416741at2759"/>
<dbReference type="STRING" id="253628.A0A0D1XAI8"/>
<dbReference type="InterPro" id="IPR038248">
    <property type="entry name" value="Dicer_dimer_sf"/>
</dbReference>
<evidence type="ECO:0000256" key="1">
    <source>
        <dbReference type="ARBA" id="ARBA00001936"/>
    </source>
</evidence>
<feature type="domain" description="PAZ" evidence="19">
    <location>
        <begin position="868"/>
        <end position="1020"/>
    </location>
</feature>
<dbReference type="SMART" id="SM00487">
    <property type="entry name" value="DEXDc"/>
    <property type="match status" value="1"/>
</dbReference>
<organism evidence="23 24">
    <name type="scientific">Verruconis gallopava</name>
    <dbReference type="NCBI Taxonomy" id="253628"/>
    <lineage>
        <taxon>Eukaryota</taxon>
        <taxon>Fungi</taxon>
        <taxon>Dikarya</taxon>
        <taxon>Ascomycota</taxon>
        <taxon>Pezizomycotina</taxon>
        <taxon>Dothideomycetes</taxon>
        <taxon>Pleosporomycetidae</taxon>
        <taxon>Venturiales</taxon>
        <taxon>Sympoventuriaceae</taxon>
        <taxon>Verruconis</taxon>
    </lineage>
</organism>
<dbReference type="GO" id="GO:0030422">
    <property type="term" value="P:siRNA processing"/>
    <property type="evidence" value="ECO:0007669"/>
    <property type="project" value="TreeGrafter"/>
</dbReference>
<evidence type="ECO:0000256" key="6">
    <source>
        <dbReference type="ARBA" id="ARBA00022737"/>
    </source>
</evidence>
<dbReference type="PANTHER" id="PTHR14950">
    <property type="entry name" value="DICER-RELATED"/>
    <property type="match status" value="1"/>
</dbReference>
<evidence type="ECO:0000256" key="11">
    <source>
        <dbReference type="ARBA" id="ARBA00022840"/>
    </source>
</evidence>
<dbReference type="CDD" id="cd00593">
    <property type="entry name" value="RIBOc"/>
    <property type="match status" value="2"/>
</dbReference>
<dbReference type="Pfam" id="PF04851">
    <property type="entry name" value="ResIII"/>
    <property type="match status" value="1"/>
</dbReference>
<proteinExistence type="inferred from homology"/>
<dbReference type="InParanoid" id="A0A0D1XAI8"/>
<protein>
    <recommendedName>
        <fullName evidence="3">Dicer-like protein 1</fullName>
    </recommendedName>
</protein>
<dbReference type="GO" id="GO:0003723">
    <property type="term" value="F:RNA binding"/>
    <property type="evidence" value="ECO:0007669"/>
    <property type="project" value="UniProtKB-UniRule"/>
</dbReference>
<keyword evidence="5" id="KW-0479">Metal-binding</keyword>
<keyword evidence="15" id="KW-0464">Manganese</keyword>
<dbReference type="InterPro" id="IPR027417">
    <property type="entry name" value="P-loop_NTPase"/>
</dbReference>
<feature type="domain" description="RNase III" evidence="18">
    <location>
        <begin position="1089"/>
        <end position="1205"/>
    </location>
</feature>
<dbReference type="InterPro" id="IPR003100">
    <property type="entry name" value="PAZ_dom"/>
</dbReference>
<accession>A0A0D1XAI8</accession>
<dbReference type="InterPro" id="IPR036389">
    <property type="entry name" value="RNase_III_sf"/>
</dbReference>
<dbReference type="PROSITE" id="PS50142">
    <property type="entry name" value="RNASE_3_2"/>
    <property type="match status" value="2"/>
</dbReference>
<name>A0A0D1XAI8_9PEZI</name>
<evidence type="ECO:0000256" key="3">
    <source>
        <dbReference type="ARBA" id="ARBA00020797"/>
    </source>
</evidence>
<evidence type="ECO:0000256" key="7">
    <source>
        <dbReference type="ARBA" id="ARBA00022741"/>
    </source>
</evidence>
<evidence type="ECO:0000256" key="10">
    <source>
        <dbReference type="ARBA" id="ARBA00022833"/>
    </source>
</evidence>
<evidence type="ECO:0000259" key="20">
    <source>
        <dbReference type="PROSITE" id="PS51192"/>
    </source>
</evidence>
<evidence type="ECO:0000256" key="2">
    <source>
        <dbReference type="ARBA" id="ARBA00001946"/>
    </source>
</evidence>
<comment type="cofactor">
    <cofactor evidence="1">
        <name>Mn(2+)</name>
        <dbReference type="ChEBI" id="CHEBI:29035"/>
    </cofactor>
</comment>
<evidence type="ECO:0000313" key="24">
    <source>
        <dbReference type="Proteomes" id="UP000053259"/>
    </source>
</evidence>
<dbReference type="GO" id="GO:0005737">
    <property type="term" value="C:cytoplasm"/>
    <property type="evidence" value="ECO:0007669"/>
    <property type="project" value="TreeGrafter"/>
</dbReference>
<dbReference type="GO" id="GO:0004525">
    <property type="term" value="F:ribonuclease III activity"/>
    <property type="evidence" value="ECO:0007669"/>
    <property type="project" value="InterPro"/>
</dbReference>
<gene>
    <name evidence="23" type="ORF">PV09_09074</name>
</gene>
<dbReference type="Pfam" id="PF00636">
    <property type="entry name" value="Ribonuclease_3"/>
    <property type="match status" value="2"/>
</dbReference>
<evidence type="ECO:0000313" key="23">
    <source>
        <dbReference type="EMBL" id="KIV99210.1"/>
    </source>
</evidence>
<dbReference type="GO" id="GO:0051607">
    <property type="term" value="P:defense response to virus"/>
    <property type="evidence" value="ECO:0007669"/>
    <property type="project" value="UniProtKB-KW"/>
</dbReference>
<dbReference type="InterPro" id="IPR005034">
    <property type="entry name" value="Dicer_dimerisation"/>
</dbReference>
<dbReference type="InterPro" id="IPR006935">
    <property type="entry name" value="Helicase/UvrB_N"/>
</dbReference>
<keyword evidence="9" id="KW-0347">Helicase</keyword>
<evidence type="ECO:0000256" key="4">
    <source>
        <dbReference type="ARBA" id="ARBA00022721"/>
    </source>
</evidence>
<dbReference type="PROSITE" id="PS50821">
    <property type="entry name" value="PAZ"/>
    <property type="match status" value="1"/>
</dbReference>
<evidence type="ECO:0000256" key="12">
    <source>
        <dbReference type="ARBA" id="ARBA00022842"/>
    </source>
</evidence>
<feature type="domain" description="Helicase C-terminal" evidence="21">
    <location>
        <begin position="462"/>
        <end position="607"/>
    </location>
</feature>
<dbReference type="GeneID" id="27317047"/>
<evidence type="ECO:0000256" key="13">
    <source>
        <dbReference type="ARBA" id="ARBA00022884"/>
    </source>
</evidence>
<keyword evidence="6" id="KW-0677">Repeat</keyword>
<dbReference type="HOGENOM" id="CLU_000907_4_3_1"/>
<comment type="similarity">
    <text evidence="16 17">Belongs to the helicase family. Dicer subfamily.</text>
</comment>
<dbReference type="InterPro" id="IPR014001">
    <property type="entry name" value="Helicase_ATP-bd"/>
</dbReference>
<keyword evidence="11" id="KW-0067">ATP-binding</keyword>
<dbReference type="GO" id="GO:0003677">
    <property type="term" value="F:DNA binding"/>
    <property type="evidence" value="ECO:0007669"/>
    <property type="project" value="InterPro"/>
</dbReference>
<feature type="domain" description="Helicase ATP-binding" evidence="20">
    <location>
        <begin position="132"/>
        <end position="317"/>
    </location>
</feature>
<evidence type="ECO:0000256" key="5">
    <source>
        <dbReference type="ARBA" id="ARBA00022723"/>
    </source>
</evidence>
<dbReference type="InterPro" id="IPR056755">
    <property type="entry name" value="DSRM_2"/>
</dbReference>
<keyword evidence="14" id="KW-0051">Antiviral defense</keyword>
<keyword evidence="4" id="KW-0930">Antiviral protein</keyword>
<dbReference type="Gene3D" id="3.40.50.300">
    <property type="entry name" value="P-loop containing nucleotide triphosphate hydrolases"/>
    <property type="match status" value="2"/>
</dbReference>
<dbReference type="Gene3D" id="1.10.1520.10">
    <property type="entry name" value="Ribonuclease III domain"/>
    <property type="match status" value="2"/>
</dbReference>
<keyword evidence="24" id="KW-1185">Reference proteome</keyword>
<keyword evidence="13 17" id="KW-0694">RNA-binding</keyword>
<keyword evidence="8" id="KW-0378">Hydrolase</keyword>
<dbReference type="SMART" id="SM00490">
    <property type="entry name" value="HELICc"/>
    <property type="match status" value="1"/>
</dbReference>
<dbReference type="RefSeq" id="XP_016209080.1">
    <property type="nucleotide sequence ID" value="XM_016363066.1"/>
</dbReference>
<dbReference type="Pfam" id="PF24995">
    <property type="entry name" value="DSRM_2"/>
    <property type="match status" value="1"/>
</dbReference>
<dbReference type="VEuPathDB" id="FungiDB:PV09_09074"/>
<evidence type="ECO:0000259" key="18">
    <source>
        <dbReference type="PROSITE" id="PS50142"/>
    </source>
</evidence>
<dbReference type="EMBL" id="KN847581">
    <property type="protein sequence ID" value="KIV99210.1"/>
    <property type="molecule type" value="Genomic_DNA"/>
</dbReference>
<evidence type="ECO:0000256" key="8">
    <source>
        <dbReference type="ARBA" id="ARBA00022801"/>
    </source>
</evidence>